<sequence length="615" mass="73905">METIFEQKFLVIYFYEEIKNYQKNQSNLSFFIRHALNEKNWMNLNIEYLFILNTFCEVLIPNKKNIYILENKNTSYFEGLSNGIKYIEQKFSLKNISEKYNYIFFMNSTISGPFIEKNPENHWLLPYYKKIKQENSVVCSNIITSLPESDLGGPGLRISCYNFLLKINEKIINILMNEKIINKHELSKNTCNINIYENTIFGKKRDKIDEALTGEYGLSRILLKNIYTLSCLLYDPVDYQKNYNLNNNLHQDRYLSFNNKNLSIFNMIFYKNIWKWEDSRICLPVEYDTCKEFIFKNSNFNELIIEYDYENLQFNEKNIKKEEFYKKHGYAEEIIIFPIQKINNDSVCIYHHYDSDNIIKDYVLQGLKCLIESGYDLYFYTSSEKIQNVDLPFEINYFKNYGAGTDFMCYYEVIKKNIDLFKIKYKYLFFTNDSVIFPINGIKEFQRVIQKHREKSDIFGHWNSQEVEEHFVGTLIELKINLIDDFFNFLNTRIEGYQTSKRDKMYYIHHVEVKLLKYFKNLGYKTSAILDYRKLNYTGYISPFNPDNFYKSMKDPDCFAIKWKYMCNYINLDYFKNPNLNYLLRYLHFGPYGPKGNYQKDIGLNPEDVINLYKA</sequence>
<name>A0A6C0AGI0_9ZZZZ</name>
<dbReference type="AlphaFoldDB" id="A0A6C0AGI0"/>
<evidence type="ECO:0000313" key="1">
    <source>
        <dbReference type="EMBL" id="QHS78550.1"/>
    </source>
</evidence>
<accession>A0A6C0AGI0</accession>
<organism evidence="1">
    <name type="scientific">viral metagenome</name>
    <dbReference type="NCBI Taxonomy" id="1070528"/>
    <lineage>
        <taxon>unclassified sequences</taxon>
        <taxon>metagenomes</taxon>
        <taxon>organismal metagenomes</taxon>
    </lineage>
</organism>
<proteinExistence type="predicted"/>
<protein>
    <submittedName>
        <fullName evidence="1">Uncharacterized protein</fullName>
    </submittedName>
</protein>
<dbReference type="EMBL" id="MN740600">
    <property type="protein sequence ID" value="QHS78550.1"/>
    <property type="molecule type" value="Genomic_DNA"/>
</dbReference>
<reference evidence="1" key="1">
    <citation type="journal article" date="2020" name="Nature">
        <title>Giant virus diversity and host interactions through global metagenomics.</title>
        <authorList>
            <person name="Schulz F."/>
            <person name="Roux S."/>
            <person name="Paez-Espino D."/>
            <person name="Jungbluth S."/>
            <person name="Walsh D.A."/>
            <person name="Denef V.J."/>
            <person name="McMahon K.D."/>
            <person name="Konstantinidis K.T."/>
            <person name="Eloe-Fadrosh E.A."/>
            <person name="Kyrpides N.C."/>
            <person name="Woyke T."/>
        </authorList>
    </citation>
    <scope>NUCLEOTIDE SEQUENCE</scope>
    <source>
        <strain evidence="1">GVMAG-S-1021933-23</strain>
    </source>
</reference>